<dbReference type="PROSITE" id="PS51192">
    <property type="entry name" value="HELICASE_ATP_BIND_1"/>
    <property type="match status" value="1"/>
</dbReference>
<feature type="domain" description="Helicase ATP-binding" evidence="1">
    <location>
        <begin position="37"/>
        <end position="195"/>
    </location>
</feature>
<dbReference type="InterPro" id="IPR052583">
    <property type="entry name" value="ATP-helicase/E3_Ub-Ligase"/>
</dbReference>
<gene>
    <name evidence="2" type="ORF">X975_24591</name>
</gene>
<dbReference type="FunFam" id="3.40.50.10810:FF:000013">
    <property type="entry name" value="E3 ubiquitin-protein ligase SHPRH isoform X2"/>
    <property type="match status" value="1"/>
</dbReference>
<dbReference type="Pfam" id="PF00176">
    <property type="entry name" value="SNF2-rel_dom"/>
    <property type="match status" value="1"/>
</dbReference>
<dbReference type="InterPro" id="IPR027417">
    <property type="entry name" value="P-loop_NTPase"/>
</dbReference>
<evidence type="ECO:0000313" key="2">
    <source>
        <dbReference type="EMBL" id="KFM77872.1"/>
    </source>
</evidence>
<dbReference type="GO" id="GO:0061630">
    <property type="term" value="F:ubiquitin protein ligase activity"/>
    <property type="evidence" value="ECO:0007669"/>
    <property type="project" value="TreeGrafter"/>
</dbReference>
<dbReference type="GO" id="GO:0005524">
    <property type="term" value="F:ATP binding"/>
    <property type="evidence" value="ECO:0007669"/>
    <property type="project" value="InterPro"/>
</dbReference>
<dbReference type="SUPFAM" id="SSF57903">
    <property type="entry name" value="FYVE/PHD zinc finger"/>
    <property type="match status" value="1"/>
</dbReference>
<dbReference type="PANTHER" id="PTHR45865:SF1">
    <property type="entry name" value="E3 UBIQUITIN-PROTEIN LIGASE SHPRH"/>
    <property type="match status" value="1"/>
</dbReference>
<keyword evidence="3" id="KW-1185">Reference proteome</keyword>
<evidence type="ECO:0000313" key="3">
    <source>
        <dbReference type="Proteomes" id="UP000054359"/>
    </source>
</evidence>
<dbReference type="PANTHER" id="PTHR45865">
    <property type="entry name" value="E3 UBIQUITIN-PROTEIN LIGASE SHPRH FAMILY MEMBER"/>
    <property type="match status" value="1"/>
</dbReference>
<feature type="non-terminal residue" evidence="2">
    <location>
        <position position="265"/>
    </location>
</feature>
<dbReference type="InterPro" id="IPR038718">
    <property type="entry name" value="SNF2-like_sf"/>
</dbReference>
<dbReference type="InterPro" id="IPR000330">
    <property type="entry name" value="SNF2_N"/>
</dbReference>
<dbReference type="Proteomes" id="UP000054359">
    <property type="component" value="Unassembled WGS sequence"/>
</dbReference>
<organism evidence="2 3">
    <name type="scientific">Stegodyphus mimosarum</name>
    <name type="common">African social velvet spider</name>
    <dbReference type="NCBI Taxonomy" id="407821"/>
    <lineage>
        <taxon>Eukaryota</taxon>
        <taxon>Metazoa</taxon>
        <taxon>Ecdysozoa</taxon>
        <taxon>Arthropoda</taxon>
        <taxon>Chelicerata</taxon>
        <taxon>Arachnida</taxon>
        <taxon>Araneae</taxon>
        <taxon>Araneomorphae</taxon>
        <taxon>Entelegynae</taxon>
        <taxon>Eresoidea</taxon>
        <taxon>Eresidae</taxon>
        <taxon>Stegodyphus</taxon>
    </lineage>
</organism>
<dbReference type="InterPro" id="IPR011011">
    <property type="entry name" value="Znf_FYVE_PHD"/>
</dbReference>
<reference evidence="2 3" key="1">
    <citation type="submission" date="2013-11" db="EMBL/GenBank/DDBJ databases">
        <title>Genome sequencing of Stegodyphus mimosarum.</title>
        <authorList>
            <person name="Bechsgaard J."/>
        </authorList>
    </citation>
    <scope>NUCLEOTIDE SEQUENCE [LARGE SCALE GENOMIC DNA]</scope>
</reference>
<accession>A0A087UKI3</accession>
<dbReference type="Gene3D" id="3.30.40.10">
    <property type="entry name" value="Zinc/RING finger domain, C3HC4 (zinc finger)"/>
    <property type="match status" value="1"/>
</dbReference>
<dbReference type="STRING" id="407821.A0A087UKI3"/>
<sequence length="265" mass="30971">MMAQCKNCSLIQHTECMLYNTDMSSYDYLCPYCWVDPSQELLLSRGTVIISPASILYQWQQEIAKHVKENTLKVFVYRGVEQHKFINPQDLADHDIILISYEVLRRELGHLNVPHGASRRALRYPQKFSVIPSPLSAIKWWRICLDEAQMVESVTSKAAEMALQLHTINRWCVTGTPIQKSVKDIYGLLLFLKYDPYDSREWFHELLWKPLVNGNIDPMVSVLNQVMWRTSKKNVIEQLGIPMQETVIHKLQLSQVEKVFYETQR</sequence>
<dbReference type="AlphaFoldDB" id="A0A087UKI3"/>
<dbReference type="GO" id="GO:0000209">
    <property type="term" value="P:protein polyubiquitination"/>
    <property type="evidence" value="ECO:0007669"/>
    <property type="project" value="TreeGrafter"/>
</dbReference>
<dbReference type="OrthoDB" id="423559at2759"/>
<dbReference type="GO" id="GO:0006974">
    <property type="term" value="P:DNA damage response"/>
    <property type="evidence" value="ECO:0007669"/>
    <property type="project" value="TreeGrafter"/>
</dbReference>
<dbReference type="InterPro" id="IPR013083">
    <property type="entry name" value="Znf_RING/FYVE/PHD"/>
</dbReference>
<name>A0A087UKI3_STEMI</name>
<dbReference type="OMA" id="HTINRWC"/>
<evidence type="ECO:0000259" key="1">
    <source>
        <dbReference type="PROSITE" id="PS51192"/>
    </source>
</evidence>
<dbReference type="InterPro" id="IPR014001">
    <property type="entry name" value="Helicase_ATP-bd"/>
</dbReference>
<proteinExistence type="predicted"/>
<dbReference type="SUPFAM" id="SSF52540">
    <property type="entry name" value="P-loop containing nucleoside triphosphate hydrolases"/>
    <property type="match status" value="1"/>
</dbReference>
<dbReference type="EMBL" id="KK120259">
    <property type="protein sequence ID" value="KFM77872.1"/>
    <property type="molecule type" value="Genomic_DNA"/>
</dbReference>
<dbReference type="Gene3D" id="3.40.50.10810">
    <property type="entry name" value="Tandem AAA-ATPase domain"/>
    <property type="match status" value="1"/>
</dbReference>
<protein>
    <submittedName>
        <fullName evidence="2">E3 ubiquitin-protein ligase SHPRH</fullName>
    </submittedName>
</protein>
<dbReference type="GO" id="GO:0005634">
    <property type="term" value="C:nucleus"/>
    <property type="evidence" value="ECO:0007669"/>
    <property type="project" value="TreeGrafter"/>
</dbReference>